<evidence type="ECO:0000313" key="2">
    <source>
        <dbReference type="Proteomes" id="UP001647509"/>
    </source>
</evidence>
<proteinExistence type="predicted"/>
<accession>A0ACC5U621</accession>
<dbReference type="EMBL" id="JAHKPD010000008">
    <property type="protein sequence ID" value="MBU2949752.1"/>
    <property type="molecule type" value="Genomic_DNA"/>
</dbReference>
<protein>
    <submittedName>
        <fullName evidence="1">Uncharacterized protein</fullName>
    </submittedName>
</protein>
<reference evidence="1" key="1">
    <citation type="submission" date="2021-05" db="EMBL/GenBank/DDBJ databases">
        <title>Draft genomes of bacteria isolated from model marine particles.</title>
        <authorList>
            <person name="Datta M.S."/>
            <person name="Schwartzman J.A."/>
            <person name="Enke T.N."/>
            <person name="Saavedra J."/>
            <person name="Cermak N."/>
            <person name="Cordero O.X."/>
        </authorList>
    </citation>
    <scope>NUCLEOTIDE SEQUENCE</scope>
    <source>
        <strain evidence="1">I2M19</strain>
    </source>
</reference>
<keyword evidence="2" id="KW-1185">Reference proteome</keyword>
<gene>
    <name evidence="1" type="ORF">KO493_03460</name>
</gene>
<sequence>MKRLIALFLSLALFVSCSTDDEGVAFRSAILPVDSVDIPAEFELGKVYTIEVFYYQPTSCYQFYNFYYKKDNNERTVAPNNLEFDYNNCDPTDDILVSNRFNFTPTSNGSYIFKFWQGEDEDGENVYLEIEVPVIDTP</sequence>
<name>A0ACC5U621_9FLAO</name>
<organism evidence="1 2">
    <name type="scientific">Pseudotamlana agarivorans</name>
    <dbReference type="NCBI Taxonomy" id="481183"/>
    <lineage>
        <taxon>Bacteria</taxon>
        <taxon>Pseudomonadati</taxon>
        <taxon>Bacteroidota</taxon>
        <taxon>Flavobacteriia</taxon>
        <taxon>Flavobacteriales</taxon>
        <taxon>Flavobacteriaceae</taxon>
        <taxon>Pseudotamlana</taxon>
    </lineage>
</organism>
<dbReference type="Proteomes" id="UP001647509">
    <property type="component" value="Unassembled WGS sequence"/>
</dbReference>
<evidence type="ECO:0000313" key="1">
    <source>
        <dbReference type="EMBL" id="MBU2949752.1"/>
    </source>
</evidence>
<comment type="caution">
    <text evidence="1">The sequence shown here is derived from an EMBL/GenBank/DDBJ whole genome shotgun (WGS) entry which is preliminary data.</text>
</comment>